<name>A0ACB7TKG6_HYAAI</name>
<comment type="caution">
    <text evidence="1">The sequence shown here is derived from an EMBL/GenBank/DDBJ whole genome shotgun (WGS) entry which is preliminary data.</text>
</comment>
<gene>
    <name evidence="1" type="ORF">HPB50_014098</name>
</gene>
<protein>
    <submittedName>
        <fullName evidence="1">Uncharacterized protein</fullName>
    </submittedName>
</protein>
<accession>A0ACB7TKG6</accession>
<organism evidence="1 2">
    <name type="scientific">Hyalomma asiaticum</name>
    <name type="common">Tick</name>
    <dbReference type="NCBI Taxonomy" id="266040"/>
    <lineage>
        <taxon>Eukaryota</taxon>
        <taxon>Metazoa</taxon>
        <taxon>Ecdysozoa</taxon>
        <taxon>Arthropoda</taxon>
        <taxon>Chelicerata</taxon>
        <taxon>Arachnida</taxon>
        <taxon>Acari</taxon>
        <taxon>Parasitiformes</taxon>
        <taxon>Ixodida</taxon>
        <taxon>Ixodoidea</taxon>
        <taxon>Ixodidae</taxon>
        <taxon>Hyalomminae</taxon>
        <taxon>Hyalomma</taxon>
    </lineage>
</organism>
<reference evidence="1" key="1">
    <citation type="submission" date="2020-05" db="EMBL/GenBank/DDBJ databases">
        <title>Large-scale comparative analyses of tick genomes elucidate their genetic diversity and vector capacities.</title>
        <authorList>
            <person name="Jia N."/>
            <person name="Wang J."/>
            <person name="Shi W."/>
            <person name="Du L."/>
            <person name="Sun Y."/>
            <person name="Zhan W."/>
            <person name="Jiang J."/>
            <person name="Wang Q."/>
            <person name="Zhang B."/>
            <person name="Ji P."/>
            <person name="Sakyi L.B."/>
            <person name="Cui X."/>
            <person name="Yuan T."/>
            <person name="Jiang B."/>
            <person name="Yang W."/>
            <person name="Lam T.T.-Y."/>
            <person name="Chang Q."/>
            <person name="Ding S."/>
            <person name="Wang X."/>
            <person name="Zhu J."/>
            <person name="Ruan X."/>
            <person name="Zhao L."/>
            <person name="Wei J."/>
            <person name="Que T."/>
            <person name="Du C."/>
            <person name="Cheng J."/>
            <person name="Dai P."/>
            <person name="Han X."/>
            <person name="Huang E."/>
            <person name="Gao Y."/>
            <person name="Liu J."/>
            <person name="Shao H."/>
            <person name="Ye R."/>
            <person name="Li L."/>
            <person name="Wei W."/>
            <person name="Wang X."/>
            <person name="Wang C."/>
            <person name="Yang T."/>
            <person name="Huo Q."/>
            <person name="Li W."/>
            <person name="Guo W."/>
            <person name="Chen H."/>
            <person name="Zhou L."/>
            <person name="Ni X."/>
            <person name="Tian J."/>
            <person name="Zhou Y."/>
            <person name="Sheng Y."/>
            <person name="Liu T."/>
            <person name="Pan Y."/>
            <person name="Xia L."/>
            <person name="Li J."/>
            <person name="Zhao F."/>
            <person name="Cao W."/>
        </authorList>
    </citation>
    <scope>NUCLEOTIDE SEQUENCE</scope>
    <source>
        <strain evidence="1">Hyas-2018</strain>
    </source>
</reference>
<dbReference type="EMBL" id="CM023481">
    <property type="protein sequence ID" value="KAH6946581.1"/>
    <property type="molecule type" value="Genomic_DNA"/>
</dbReference>
<evidence type="ECO:0000313" key="2">
    <source>
        <dbReference type="Proteomes" id="UP000821845"/>
    </source>
</evidence>
<evidence type="ECO:0000313" key="1">
    <source>
        <dbReference type="EMBL" id="KAH6946581.1"/>
    </source>
</evidence>
<keyword evidence="2" id="KW-1185">Reference proteome</keyword>
<dbReference type="Proteomes" id="UP000821845">
    <property type="component" value="Chromosome 1"/>
</dbReference>
<sequence>MTGGNIRQINGTSGGVFVLEYMNARSLVTPLMSRRASNKATIAPDLASIFRICDSRSYWSAAGNPAAAAAKVAPGAIGAHRAVSADLAATERVSALLQPPDCSL</sequence>
<proteinExistence type="predicted"/>